<proteinExistence type="predicted"/>
<dbReference type="Proteomes" id="UP000235943">
    <property type="component" value="Unassembled WGS sequence"/>
</dbReference>
<keyword evidence="2" id="KW-0732">Signal</keyword>
<dbReference type="PANTHER" id="PTHR35535">
    <property type="entry name" value="HEAT SHOCK PROTEIN HSLJ"/>
    <property type="match status" value="1"/>
</dbReference>
<dbReference type="OrthoDB" id="4733425at2"/>
<dbReference type="InterPro" id="IPR038670">
    <property type="entry name" value="HslJ-like_sf"/>
</dbReference>
<feature type="chain" id="PRO_5014653724" description="DUF306 domain-containing protein" evidence="2">
    <location>
        <begin position="22"/>
        <end position="176"/>
    </location>
</feature>
<accession>A0A2N8TU09</accession>
<comment type="caution">
    <text evidence="4">The sequence shown here is derived from an EMBL/GenBank/DDBJ whole genome shotgun (WGS) entry which is preliminary data.</text>
</comment>
<dbReference type="EMBL" id="POUC01000046">
    <property type="protein sequence ID" value="PNG22491.1"/>
    <property type="molecule type" value="Genomic_DNA"/>
</dbReference>
<evidence type="ECO:0000313" key="4">
    <source>
        <dbReference type="EMBL" id="PNG22491.1"/>
    </source>
</evidence>
<organism evidence="4 5">
    <name type="scientific">Streptomyces cahuitamycinicus</name>
    <dbReference type="NCBI Taxonomy" id="2070367"/>
    <lineage>
        <taxon>Bacteria</taxon>
        <taxon>Bacillati</taxon>
        <taxon>Actinomycetota</taxon>
        <taxon>Actinomycetes</taxon>
        <taxon>Kitasatosporales</taxon>
        <taxon>Streptomycetaceae</taxon>
        <taxon>Streptomyces</taxon>
    </lineage>
</organism>
<sequence length="176" mass="18219">MKRTTRAKYAAAALAGTAVLAACGTVSDRGSSSVGDGSATDIADIRWVPQRVTVDSKDYVLPKGDQFRVDEAHVTFKPGAAEPDVGGGESGGTVGCNSFGADVEINGDTVQVSDLASTMMGCPGPVQEFEKRFISVFRGTLKAVVEERDGTKTLRLTSSKGDSITLGGGSEETARP</sequence>
<protein>
    <recommendedName>
        <fullName evidence="3">DUF306 domain-containing protein</fullName>
    </recommendedName>
</protein>
<dbReference type="PROSITE" id="PS51257">
    <property type="entry name" value="PROKAR_LIPOPROTEIN"/>
    <property type="match status" value="1"/>
</dbReference>
<feature type="signal peptide" evidence="2">
    <location>
        <begin position="1"/>
        <end position="21"/>
    </location>
</feature>
<dbReference type="RefSeq" id="WP_102908545.1">
    <property type="nucleotide sequence ID" value="NZ_POUC01000046.1"/>
</dbReference>
<feature type="domain" description="DUF306" evidence="3">
    <location>
        <begin position="88"/>
        <end position="163"/>
    </location>
</feature>
<name>A0A2N8TU09_9ACTN</name>
<reference evidence="4 5" key="1">
    <citation type="submission" date="2018-01" db="EMBL/GenBank/DDBJ databases">
        <title>Draft genome sequence of Streptomyces sp. 13K301.</title>
        <authorList>
            <person name="Sahin N."/>
            <person name="Saygin H."/>
            <person name="Ay H."/>
        </authorList>
    </citation>
    <scope>NUCLEOTIDE SEQUENCE [LARGE SCALE GENOMIC DNA]</scope>
    <source>
        <strain evidence="4 5">13K301</strain>
    </source>
</reference>
<dbReference type="InterPro" id="IPR005184">
    <property type="entry name" value="DUF306_Meta_HslJ"/>
</dbReference>
<gene>
    <name evidence="4" type="ORF">C1J00_09230</name>
</gene>
<dbReference type="PANTHER" id="PTHR35535:SF2">
    <property type="entry name" value="DUF306 DOMAIN-CONTAINING PROTEIN"/>
    <property type="match status" value="1"/>
</dbReference>
<dbReference type="InterPro" id="IPR053147">
    <property type="entry name" value="Hsp_HslJ-like"/>
</dbReference>
<evidence type="ECO:0000256" key="2">
    <source>
        <dbReference type="SAM" id="SignalP"/>
    </source>
</evidence>
<dbReference type="Pfam" id="PF03724">
    <property type="entry name" value="META"/>
    <property type="match status" value="1"/>
</dbReference>
<evidence type="ECO:0000313" key="5">
    <source>
        <dbReference type="Proteomes" id="UP000235943"/>
    </source>
</evidence>
<dbReference type="Gene3D" id="2.40.128.270">
    <property type="match status" value="1"/>
</dbReference>
<evidence type="ECO:0000259" key="3">
    <source>
        <dbReference type="Pfam" id="PF03724"/>
    </source>
</evidence>
<dbReference type="AlphaFoldDB" id="A0A2N8TU09"/>
<feature type="region of interest" description="Disordered" evidence="1">
    <location>
        <begin position="156"/>
        <end position="176"/>
    </location>
</feature>
<evidence type="ECO:0000256" key="1">
    <source>
        <dbReference type="SAM" id="MobiDB-lite"/>
    </source>
</evidence>
<keyword evidence="5" id="KW-1185">Reference proteome</keyword>